<keyword evidence="2" id="KW-0479">Metal-binding</keyword>
<evidence type="ECO:0000259" key="7">
    <source>
        <dbReference type="Pfam" id="PF05699"/>
    </source>
</evidence>
<feature type="domain" description="HAT C-terminal dimerisation" evidence="7">
    <location>
        <begin position="542"/>
        <end position="612"/>
    </location>
</feature>
<evidence type="ECO:0000256" key="5">
    <source>
        <dbReference type="ARBA" id="ARBA00023242"/>
    </source>
</evidence>
<feature type="compositionally biased region" description="Polar residues" evidence="6">
    <location>
        <begin position="495"/>
        <end position="505"/>
    </location>
</feature>
<dbReference type="SUPFAM" id="SSF53098">
    <property type="entry name" value="Ribonuclease H-like"/>
    <property type="match status" value="1"/>
</dbReference>
<dbReference type="AlphaFoldDB" id="A0A1X7SXK3"/>
<reference evidence="8" key="1">
    <citation type="submission" date="2017-05" db="UniProtKB">
        <authorList>
            <consortium name="EnsemblMetazoa"/>
        </authorList>
    </citation>
    <scope>IDENTIFICATION</scope>
</reference>
<evidence type="ECO:0000256" key="3">
    <source>
        <dbReference type="ARBA" id="ARBA00022771"/>
    </source>
</evidence>
<comment type="subcellular location">
    <subcellularLocation>
        <location evidence="1">Nucleus</location>
    </subcellularLocation>
</comment>
<dbReference type="InParanoid" id="A0A1X7SXK3"/>
<dbReference type="eggNOG" id="KOG1121">
    <property type="taxonomic scope" value="Eukaryota"/>
</dbReference>
<dbReference type="InterPro" id="IPR052035">
    <property type="entry name" value="ZnF_BED_domain_contain"/>
</dbReference>
<accession>A0A1X7SXK3</accession>
<dbReference type="EnsemblMetazoa" id="Aqu2.1.06811_001">
    <property type="protein sequence ID" value="Aqu2.1.06811_001"/>
    <property type="gene ID" value="Aqu2.1.06811"/>
</dbReference>
<dbReference type="PANTHER" id="PTHR46481:SF10">
    <property type="entry name" value="ZINC FINGER BED DOMAIN-CONTAINING PROTEIN 39"/>
    <property type="match status" value="1"/>
</dbReference>
<name>A0A1X7SXK3_AMPQE</name>
<dbReference type="InterPro" id="IPR008906">
    <property type="entry name" value="HATC_C_dom"/>
</dbReference>
<evidence type="ECO:0000256" key="6">
    <source>
        <dbReference type="SAM" id="MobiDB-lite"/>
    </source>
</evidence>
<organism evidence="8">
    <name type="scientific">Amphimedon queenslandica</name>
    <name type="common">Sponge</name>
    <dbReference type="NCBI Taxonomy" id="400682"/>
    <lineage>
        <taxon>Eukaryota</taxon>
        <taxon>Metazoa</taxon>
        <taxon>Porifera</taxon>
        <taxon>Demospongiae</taxon>
        <taxon>Heteroscleromorpha</taxon>
        <taxon>Haplosclerida</taxon>
        <taxon>Niphatidae</taxon>
        <taxon>Amphimedon</taxon>
    </lineage>
</organism>
<dbReference type="GO" id="GO:0008270">
    <property type="term" value="F:zinc ion binding"/>
    <property type="evidence" value="ECO:0007669"/>
    <property type="project" value="UniProtKB-KW"/>
</dbReference>
<sequence>MEKKEREKEEAKKVAVAFSKKNKSPTPTIESCIQGKKPYEPGSPIYCSLMRKFVIFVATSSSPVSIVENKELRSFLNELNPRFSVPSRNTMDREMSKLLTELKRRISSSLQEGGKIALTIDIWSKKGMSESFLGVTGHCFLKKSLSSFHCTLAVKRFTHPHTAERVLQITRDVLRDWEIDVIRVSRIVTDNGSNMVAAFREDSQVILEEKEDENAEREEEEVIEEVIEQVIEEVMEEVIEEAPVDDDEIESAVDDTLVLEEIEAFDNAEIQHDSVFSSLNRLSCFSHTLQLVARQFDTCPSVKKILAKVFSLVKKFNKSSKATEKLITLKLLSHCPTRWSSTHIVVSRLLELRVYVTDICQEFEWNCLLNSDWKMLENYKALLDPFAHYTQLASSENCTSISSIIPIVLELGMHLKEIGEKPGMAVLSNMIVQELNRCFQRVYDTRSTYFDPIYVAATYLDPRYRLALSREQIIEAKRAIISFSKTDDSSESDDQFQNNSESQSLEPPKKKFKHLAVILARNRESLSQSLDKISKIEEEMCLYDNQNLDINEDIDPIVFWLSCSQSYPKLFDVVGDILSIPVSSAPVERVFSISGDACRGKRNRLSGKNLERETLLRMNRAILLD</sequence>
<keyword evidence="4" id="KW-0862">Zinc</keyword>
<keyword evidence="5" id="KW-0539">Nucleus</keyword>
<protein>
    <recommendedName>
        <fullName evidence="7">HAT C-terminal dimerisation domain-containing protein</fullName>
    </recommendedName>
</protein>
<evidence type="ECO:0000256" key="4">
    <source>
        <dbReference type="ARBA" id="ARBA00022833"/>
    </source>
</evidence>
<feature type="region of interest" description="Disordered" evidence="6">
    <location>
        <begin position="487"/>
        <end position="509"/>
    </location>
</feature>
<dbReference type="Pfam" id="PF05699">
    <property type="entry name" value="Dimer_Tnp_hAT"/>
    <property type="match status" value="1"/>
</dbReference>
<dbReference type="OrthoDB" id="10057873at2759"/>
<evidence type="ECO:0000313" key="8">
    <source>
        <dbReference type="EnsemblMetazoa" id="Aqu2.1.06811_001"/>
    </source>
</evidence>
<evidence type="ECO:0000256" key="1">
    <source>
        <dbReference type="ARBA" id="ARBA00004123"/>
    </source>
</evidence>
<keyword evidence="3" id="KW-0863">Zinc-finger</keyword>
<dbReference type="InterPro" id="IPR012337">
    <property type="entry name" value="RNaseH-like_sf"/>
</dbReference>
<evidence type="ECO:0000256" key="2">
    <source>
        <dbReference type="ARBA" id="ARBA00022723"/>
    </source>
</evidence>
<dbReference type="PANTHER" id="PTHR46481">
    <property type="entry name" value="ZINC FINGER BED DOMAIN-CONTAINING PROTEIN 4"/>
    <property type="match status" value="1"/>
</dbReference>
<dbReference type="GO" id="GO:0046983">
    <property type="term" value="F:protein dimerization activity"/>
    <property type="evidence" value="ECO:0007669"/>
    <property type="project" value="InterPro"/>
</dbReference>
<dbReference type="GO" id="GO:0005634">
    <property type="term" value="C:nucleus"/>
    <property type="evidence" value="ECO:0007669"/>
    <property type="project" value="UniProtKB-SubCell"/>
</dbReference>
<dbReference type="OMA" id="CETEHFA"/>
<proteinExistence type="predicted"/>